<evidence type="ECO:0000256" key="10">
    <source>
        <dbReference type="ARBA" id="ARBA00031621"/>
    </source>
</evidence>
<evidence type="ECO:0000256" key="5">
    <source>
        <dbReference type="ARBA" id="ARBA00022603"/>
    </source>
</evidence>
<evidence type="ECO:0000256" key="9">
    <source>
        <dbReference type="ARBA" id="ARBA00030795"/>
    </source>
</evidence>
<dbReference type="Pfam" id="PF01035">
    <property type="entry name" value="DNA_binding_1"/>
    <property type="match status" value="1"/>
</dbReference>
<gene>
    <name evidence="13" type="ORF">C8F04DRAFT_1111708</name>
</gene>
<dbReference type="PANTHER" id="PTHR10815">
    <property type="entry name" value="METHYLATED-DNA--PROTEIN-CYSTEINE METHYLTRANSFERASE"/>
    <property type="match status" value="1"/>
</dbReference>
<evidence type="ECO:0000256" key="8">
    <source>
        <dbReference type="ARBA" id="ARBA00023204"/>
    </source>
</evidence>
<dbReference type="PROSITE" id="PS00374">
    <property type="entry name" value="MGMT"/>
    <property type="match status" value="1"/>
</dbReference>
<dbReference type="InterPro" id="IPR014048">
    <property type="entry name" value="MethylDNA_cys_MeTrfase_DNA-bd"/>
</dbReference>
<keyword evidence="14" id="KW-1185">Reference proteome</keyword>
<sequence length="175" mass="19275">MPAIRTQNLSLPAGIEYATRKQVSLPFDAADVDMYYPTTSVLRYAEISSRVLWPIRLTVSLLQRVTPHQWAVYDFARTIPVGKVVTYKDVCQAVGGSPRSVGGALRTNPFAPFVPCHRVIASSLFIGGFLGEWGKEHRTGTQCDRKLGLLSKEGVTFTGEGYLKAEDGLWKGDVL</sequence>
<proteinExistence type="inferred from homology"/>
<dbReference type="CDD" id="cd06445">
    <property type="entry name" value="ATase"/>
    <property type="match status" value="1"/>
</dbReference>
<dbReference type="SUPFAM" id="SSF46767">
    <property type="entry name" value="Methylated DNA-protein cysteine methyltransferase, C-terminal domain"/>
    <property type="match status" value="1"/>
</dbReference>
<evidence type="ECO:0000313" key="14">
    <source>
        <dbReference type="Proteomes" id="UP001218188"/>
    </source>
</evidence>
<dbReference type="Gene3D" id="1.10.10.10">
    <property type="entry name" value="Winged helix-like DNA-binding domain superfamily/Winged helix DNA-binding domain"/>
    <property type="match status" value="1"/>
</dbReference>
<evidence type="ECO:0000256" key="4">
    <source>
        <dbReference type="ARBA" id="ARBA00015377"/>
    </source>
</evidence>
<accession>A0AAD6SPS1</accession>
<keyword evidence="5 13" id="KW-0489">Methyltransferase</keyword>
<evidence type="ECO:0000256" key="6">
    <source>
        <dbReference type="ARBA" id="ARBA00022679"/>
    </source>
</evidence>
<keyword evidence="7" id="KW-0227">DNA damage</keyword>
<dbReference type="PANTHER" id="PTHR10815:SF13">
    <property type="entry name" value="METHYLATED-DNA--PROTEIN-CYSTEINE METHYLTRANSFERASE"/>
    <property type="match status" value="1"/>
</dbReference>
<dbReference type="AlphaFoldDB" id="A0AAD6SPS1"/>
<name>A0AAD6SPS1_9AGAR</name>
<evidence type="ECO:0000313" key="13">
    <source>
        <dbReference type="EMBL" id="KAJ7031142.1"/>
    </source>
</evidence>
<dbReference type="InterPro" id="IPR001497">
    <property type="entry name" value="MethylDNA_cys_MeTrfase_AS"/>
</dbReference>
<evidence type="ECO:0000259" key="12">
    <source>
        <dbReference type="Pfam" id="PF01035"/>
    </source>
</evidence>
<dbReference type="EMBL" id="JARJCM010000084">
    <property type="protein sequence ID" value="KAJ7031142.1"/>
    <property type="molecule type" value="Genomic_DNA"/>
</dbReference>
<keyword evidence="8" id="KW-0234">DNA repair</keyword>
<dbReference type="NCBIfam" id="TIGR00589">
    <property type="entry name" value="ogt"/>
    <property type="match status" value="1"/>
</dbReference>
<dbReference type="InterPro" id="IPR036388">
    <property type="entry name" value="WH-like_DNA-bd_sf"/>
</dbReference>
<evidence type="ECO:0000256" key="11">
    <source>
        <dbReference type="ARBA" id="ARBA00049348"/>
    </source>
</evidence>
<dbReference type="GO" id="GO:0006281">
    <property type="term" value="P:DNA repair"/>
    <property type="evidence" value="ECO:0007669"/>
    <property type="project" value="UniProtKB-KW"/>
</dbReference>
<evidence type="ECO:0000256" key="2">
    <source>
        <dbReference type="ARBA" id="ARBA00008711"/>
    </source>
</evidence>
<comment type="caution">
    <text evidence="13">The sequence shown here is derived from an EMBL/GenBank/DDBJ whole genome shotgun (WGS) entry which is preliminary data.</text>
</comment>
<comment type="catalytic activity">
    <reaction evidence="11">
        <text>a 6-O-methyl-2'-deoxyguanosine in DNA + L-cysteinyl-[protein] = S-methyl-L-cysteinyl-[protein] + a 2'-deoxyguanosine in DNA</text>
        <dbReference type="Rhea" id="RHEA:24000"/>
        <dbReference type="Rhea" id="RHEA-COMP:10131"/>
        <dbReference type="Rhea" id="RHEA-COMP:10132"/>
        <dbReference type="Rhea" id="RHEA-COMP:11367"/>
        <dbReference type="Rhea" id="RHEA-COMP:11368"/>
        <dbReference type="ChEBI" id="CHEBI:29950"/>
        <dbReference type="ChEBI" id="CHEBI:82612"/>
        <dbReference type="ChEBI" id="CHEBI:85445"/>
        <dbReference type="ChEBI" id="CHEBI:85448"/>
        <dbReference type="EC" id="2.1.1.63"/>
    </reaction>
</comment>
<dbReference type="InterPro" id="IPR036217">
    <property type="entry name" value="MethylDNA_cys_MeTrfase_DNAb"/>
</dbReference>
<comment type="similarity">
    <text evidence="2">Belongs to the MGMT family.</text>
</comment>
<dbReference type="Proteomes" id="UP001218188">
    <property type="component" value="Unassembled WGS sequence"/>
</dbReference>
<evidence type="ECO:0000256" key="1">
    <source>
        <dbReference type="ARBA" id="ARBA00001286"/>
    </source>
</evidence>
<dbReference type="EC" id="2.1.1.63" evidence="3"/>
<comment type="catalytic activity">
    <reaction evidence="1">
        <text>a 4-O-methyl-thymidine in DNA + L-cysteinyl-[protein] = a thymidine in DNA + S-methyl-L-cysteinyl-[protein]</text>
        <dbReference type="Rhea" id="RHEA:53428"/>
        <dbReference type="Rhea" id="RHEA-COMP:10131"/>
        <dbReference type="Rhea" id="RHEA-COMP:10132"/>
        <dbReference type="Rhea" id="RHEA-COMP:13555"/>
        <dbReference type="Rhea" id="RHEA-COMP:13556"/>
        <dbReference type="ChEBI" id="CHEBI:29950"/>
        <dbReference type="ChEBI" id="CHEBI:82612"/>
        <dbReference type="ChEBI" id="CHEBI:137386"/>
        <dbReference type="ChEBI" id="CHEBI:137387"/>
        <dbReference type="EC" id="2.1.1.63"/>
    </reaction>
</comment>
<organism evidence="13 14">
    <name type="scientific">Mycena alexandri</name>
    <dbReference type="NCBI Taxonomy" id="1745969"/>
    <lineage>
        <taxon>Eukaryota</taxon>
        <taxon>Fungi</taxon>
        <taxon>Dikarya</taxon>
        <taxon>Basidiomycota</taxon>
        <taxon>Agaricomycotina</taxon>
        <taxon>Agaricomycetes</taxon>
        <taxon>Agaricomycetidae</taxon>
        <taxon>Agaricales</taxon>
        <taxon>Marasmiineae</taxon>
        <taxon>Mycenaceae</taxon>
        <taxon>Mycena</taxon>
    </lineage>
</organism>
<feature type="domain" description="Methylated-DNA-[protein]-cysteine S-methyltransferase DNA binding" evidence="12">
    <location>
        <begin position="68"/>
        <end position="155"/>
    </location>
</feature>
<evidence type="ECO:0000256" key="7">
    <source>
        <dbReference type="ARBA" id="ARBA00022763"/>
    </source>
</evidence>
<dbReference type="GO" id="GO:0003908">
    <property type="term" value="F:methylated-DNA-[protein]-cysteine S-methyltransferase activity"/>
    <property type="evidence" value="ECO:0007669"/>
    <property type="project" value="UniProtKB-EC"/>
</dbReference>
<reference evidence="13" key="1">
    <citation type="submission" date="2023-03" db="EMBL/GenBank/DDBJ databases">
        <title>Massive genome expansion in bonnet fungi (Mycena s.s.) driven by repeated elements and novel gene families across ecological guilds.</title>
        <authorList>
            <consortium name="Lawrence Berkeley National Laboratory"/>
            <person name="Harder C.B."/>
            <person name="Miyauchi S."/>
            <person name="Viragh M."/>
            <person name="Kuo A."/>
            <person name="Thoen E."/>
            <person name="Andreopoulos B."/>
            <person name="Lu D."/>
            <person name="Skrede I."/>
            <person name="Drula E."/>
            <person name="Henrissat B."/>
            <person name="Morin E."/>
            <person name="Kohler A."/>
            <person name="Barry K."/>
            <person name="LaButti K."/>
            <person name="Morin E."/>
            <person name="Salamov A."/>
            <person name="Lipzen A."/>
            <person name="Mereny Z."/>
            <person name="Hegedus B."/>
            <person name="Baldrian P."/>
            <person name="Stursova M."/>
            <person name="Weitz H."/>
            <person name="Taylor A."/>
            <person name="Grigoriev I.V."/>
            <person name="Nagy L.G."/>
            <person name="Martin F."/>
            <person name="Kauserud H."/>
        </authorList>
    </citation>
    <scope>NUCLEOTIDE SEQUENCE</scope>
    <source>
        <strain evidence="13">CBHHK200</strain>
    </source>
</reference>
<evidence type="ECO:0000256" key="3">
    <source>
        <dbReference type="ARBA" id="ARBA00011918"/>
    </source>
</evidence>
<protein>
    <recommendedName>
        <fullName evidence="4">Methylated-DNA--protein-cysteine methyltransferase</fullName>
        <ecNumber evidence="3">2.1.1.63</ecNumber>
    </recommendedName>
    <alternativeName>
        <fullName evidence="9">6-O-methylguanine-DNA methyltransferase</fullName>
    </alternativeName>
    <alternativeName>
        <fullName evidence="10">O-6-methylguanine-DNA-alkyltransferase</fullName>
    </alternativeName>
</protein>
<dbReference type="GO" id="GO:0032259">
    <property type="term" value="P:methylation"/>
    <property type="evidence" value="ECO:0007669"/>
    <property type="project" value="UniProtKB-KW"/>
</dbReference>
<keyword evidence="6" id="KW-0808">Transferase</keyword>